<evidence type="ECO:0000313" key="5">
    <source>
        <dbReference type="Proteomes" id="UP000013776"/>
    </source>
</evidence>
<dbReference type="InterPro" id="IPR036291">
    <property type="entry name" value="NAD(P)-bd_dom_sf"/>
</dbReference>
<proteinExistence type="predicted"/>
<dbReference type="GO" id="GO:0006730">
    <property type="term" value="P:one-carbon metabolic process"/>
    <property type="evidence" value="ECO:0007669"/>
    <property type="project" value="UniProtKB-KW"/>
</dbReference>
<dbReference type="InterPro" id="IPR046346">
    <property type="entry name" value="Aminoacid_DH-like_N_sf"/>
</dbReference>
<dbReference type="Proteomes" id="UP000013776">
    <property type="component" value="Unassembled WGS sequence"/>
</dbReference>
<dbReference type="InterPro" id="IPR000672">
    <property type="entry name" value="THF_DH/CycHdrlase"/>
</dbReference>
<evidence type="ECO:0000259" key="2">
    <source>
        <dbReference type="Pfam" id="PF00763"/>
    </source>
</evidence>
<dbReference type="Gene3D" id="3.40.50.720">
    <property type="entry name" value="NAD(P)-binding Rossmann-like Domain"/>
    <property type="match status" value="1"/>
</dbReference>
<dbReference type="AlphaFoldDB" id="R4X856"/>
<feature type="domain" description="Tetrahydrofolate dehydrogenase/cyclohydrolase NAD(P)-binding" evidence="3">
    <location>
        <begin position="159"/>
        <end position="204"/>
    </location>
</feature>
<dbReference type="GO" id="GO:0009113">
    <property type="term" value="P:purine nucleobase biosynthetic process"/>
    <property type="evidence" value="ECO:0007669"/>
    <property type="project" value="TreeGrafter"/>
</dbReference>
<dbReference type="eggNOG" id="KOG0089">
    <property type="taxonomic scope" value="Eukaryota"/>
</dbReference>
<comment type="caution">
    <text evidence="4">The sequence shown here is derived from an EMBL/GenBank/DDBJ whole genome shotgun (WGS) entry which is preliminary data.</text>
</comment>
<dbReference type="SUPFAM" id="SSF53223">
    <property type="entry name" value="Aminoacid dehydrogenase-like, N-terminal domain"/>
    <property type="match status" value="1"/>
</dbReference>
<dbReference type="Pfam" id="PF00763">
    <property type="entry name" value="THF_DHG_CYH"/>
    <property type="match status" value="1"/>
</dbReference>
<name>R4X856_TAPDE</name>
<accession>R4X856</accession>
<dbReference type="GO" id="GO:0005829">
    <property type="term" value="C:cytosol"/>
    <property type="evidence" value="ECO:0007669"/>
    <property type="project" value="TreeGrafter"/>
</dbReference>
<keyword evidence="1" id="KW-0554">One-carbon metabolism</keyword>
<dbReference type="PANTHER" id="PTHR48099">
    <property type="entry name" value="C-1-TETRAHYDROFOLATE SYNTHASE, CYTOPLASMIC-RELATED"/>
    <property type="match status" value="1"/>
</dbReference>
<dbReference type="PRINTS" id="PR00085">
    <property type="entry name" value="THFDHDRGNASE"/>
</dbReference>
<dbReference type="InterPro" id="IPR020631">
    <property type="entry name" value="THF_DH/CycHdrlase_NAD-bd_dom"/>
</dbReference>
<reference evidence="4 5" key="1">
    <citation type="journal article" date="2013" name="MBio">
        <title>Genome sequencing of the plant pathogen Taphrina deformans, the causal agent of peach leaf curl.</title>
        <authorList>
            <person name="Cisse O.H."/>
            <person name="Almeida J.M.G.C.F."/>
            <person name="Fonseca A."/>
            <person name="Kumar A.A."/>
            <person name="Salojaervi J."/>
            <person name="Overmyer K."/>
            <person name="Hauser P.M."/>
            <person name="Pagni M."/>
        </authorList>
    </citation>
    <scope>NUCLEOTIDE SEQUENCE [LARGE SCALE GENOMIC DNA]</scope>
    <source>
        <strain evidence="5">PYCC 5710 / ATCC 11124 / CBS 356.35 / IMI 108563 / JCM 9778 / NBRC 8474</strain>
    </source>
</reference>
<organism evidence="4 5">
    <name type="scientific">Taphrina deformans (strain PYCC 5710 / ATCC 11124 / CBS 356.35 / IMI 108563 / JCM 9778 / NBRC 8474)</name>
    <name type="common">Peach leaf curl fungus</name>
    <name type="synonym">Lalaria deformans</name>
    <dbReference type="NCBI Taxonomy" id="1097556"/>
    <lineage>
        <taxon>Eukaryota</taxon>
        <taxon>Fungi</taxon>
        <taxon>Dikarya</taxon>
        <taxon>Ascomycota</taxon>
        <taxon>Taphrinomycotina</taxon>
        <taxon>Taphrinomycetes</taxon>
        <taxon>Taphrinales</taxon>
        <taxon>Taphrinaceae</taxon>
        <taxon>Taphrina</taxon>
    </lineage>
</organism>
<evidence type="ECO:0000259" key="3">
    <source>
        <dbReference type="Pfam" id="PF02882"/>
    </source>
</evidence>
<dbReference type="GO" id="GO:0004488">
    <property type="term" value="F:methylenetetrahydrofolate dehydrogenase (NADP+) activity"/>
    <property type="evidence" value="ECO:0007669"/>
    <property type="project" value="InterPro"/>
</dbReference>
<dbReference type="Pfam" id="PF02882">
    <property type="entry name" value="THF_DHG_CYH_C"/>
    <property type="match status" value="1"/>
</dbReference>
<protein>
    <submittedName>
        <fullName evidence="4">Methylenetetrahydrofolate dehydrogenase5 / FY16936</fullName>
    </submittedName>
</protein>
<evidence type="ECO:0000313" key="4">
    <source>
        <dbReference type="EMBL" id="CCG81704.1"/>
    </source>
</evidence>
<keyword evidence="5" id="KW-1185">Reference proteome</keyword>
<evidence type="ECO:0000256" key="1">
    <source>
        <dbReference type="ARBA" id="ARBA00022563"/>
    </source>
</evidence>
<dbReference type="EMBL" id="CAHR02000055">
    <property type="protein sequence ID" value="CCG81704.1"/>
    <property type="molecule type" value="Genomic_DNA"/>
</dbReference>
<dbReference type="STRING" id="1097556.R4X856"/>
<dbReference type="PANTHER" id="PTHR48099:SF3">
    <property type="entry name" value="METHYLENETETRAHYDROFOLATE DEHYDROGENASE [NAD(+)]"/>
    <property type="match status" value="1"/>
</dbReference>
<dbReference type="OrthoDB" id="41403at2759"/>
<feature type="domain" description="Tetrahydrofolate dehydrogenase/cyclohydrolase catalytic" evidence="2">
    <location>
        <begin position="9"/>
        <end position="116"/>
    </location>
</feature>
<gene>
    <name evidence="4" type="ORF">TAPDE_001529</name>
</gene>
<dbReference type="GO" id="GO:0004487">
    <property type="term" value="F:methylenetetrahydrofolate dehydrogenase (NAD+) activity"/>
    <property type="evidence" value="ECO:0007669"/>
    <property type="project" value="TreeGrafter"/>
</dbReference>
<dbReference type="SUPFAM" id="SSF51735">
    <property type="entry name" value="NAD(P)-binding Rossmann-fold domains"/>
    <property type="match status" value="1"/>
</dbReference>
<sequence length="299" mass="33298">MPSICRVISAASIAEPFKEEISKGIASLGFKPVLRAFLANNDPSAREYAAWTAKTATDMGFNFYLEEVRQAHLEEAIREANNDRTVNGIMNYWPVFPNLQDDLRLQQLVTPLKDVEGFSSIFIENLYSNIRYFDPPTNLIQSILPATPLALVKALEHVGVYNAVLDRGTRLYGKTITIVNRSDIVGRPLAALCANDGATVYSVDVSGVRRYTRDRLQLSCHRWEEVDMTMRQAASQSDVVICGVPSEQFKFPSSSLKDGAVAINFSSAKNFDKDTIKEHASIYIPTIGKVTITMLLRNL</sequence>
<dbReference type="InterPro" id="IPR020630">
    <property type="entry name" value="THF_DH/CycHdrlase_cat_dom"/>
</dbReference>
<dbReference type="Gene3D" id="3.40.50.10860">
    <property type="entry name" value="Leucine Dehydrogenase, chain A, domain 1"/>
    <property type="match status" value="1"/>
</dbReference>